<feature type="compositionally biased region" description="Basic and acidic residues" evidence="1">
    <location>
        <begin position="174"/>
        <end position="183"/>
    </location>
</feature>
<dbReference type="GO" id="GO:0010027">
    <property type="term" value="P:thylakoid membrane organization"/>
    <property type="evidence" value="ECO:0007669"/>
    <property type="project" value="TreeGrafter"/>
</dbReference>
<proteinExistence type="predicted"/>
<dbReference type="OrthoDB" id="759910at2759"/>
<accession>A0A843WNR7</accession>
<organism evidence="2 3">
    <name type="scientific">Colocasia esculenta</name>
    <name type="common">Wild taro</name>
    <name type="synonym">Arum esculentum</name>
    <dbReference type="NCBI Taxonomy" id="4460"/>
    <lineage>
        <taxon>Eukaryota</taxon>
        <taxon>Viridiplantae</taxon>
        <taxon>Streptophyta</taxon>
        <taxon>Embryophyta</taxon>
        <taxon>Tracheophyta</taxon>
        <taxon>Spermatophyta</taxon>
        <taxon>Magnoliopsida</taxon>
        <taxon>Liliopsida</taxon>
        <taxon>Araceae</taxon>
        <taxon>Aroideae</taxon>
        <taxon>Colocasieae</taxon>
        <taxon>Colocasia</taxon>
    </lineage>
</organism>
<feature type="compositionally biased region" description="Gly residues" evidence="1">
    <location>
        <begin position="195"/>
        <end position="204"/>
    </location>
</feature>
<name>A0A843WNR7_COLES</name>
<protein>
    <submittedName>
        <fullName evidence="2">Uncharacterized protein</fullName>
    </submittedName>
</protein>
<reference evidence="2" key="1">
    <citation type="submission" date="2017-07" db="EMBL/GenBank/DDBJ databases">
        <title>Taro Niue Genome Assembly and Annotation.</title>
        <authorList>
            <person name="Atibalentja N."/>
            <person name="Keating K."/>
            <person name="Fields C.J."/>
        </authorList>
    </citation>
    <scope>NUCLEOTIDE SEQUENCE</scope>
    <source>
        <strain evidence="2">Niue_2</strain>
        <tissue evidence="2">Leaf</tissue>
    </source>
</reference>
<dbReference type="EMBL" id="NMUH01005010">
    <property type="protein sequence ID" value="MQM11539.1"/>
    <property type="molecule type" value="Genomic_DNA"/>
</dbReference>
<gene>
    <name evidence="2" type="ORF">Taro_044447</name>
</gene>
<sequence>TQTYIAKYRLLAVSSTQELVFFLVHFHLSQKAQGDHRHEAVSLLRDLDSGNPSLPFCSSLFVVRRSSATRPTHFPKMASFATSLQATGTLVPVLSKRCLESRKKGIVHLPRSHFAGCRLTLQPFHHKQVISHPSRLCSASLIRCSAALNARCAAEQTQTVTRQSSTVTIAPTQGKEKSPKLDDGGTGSPPRDDGGGGGGGGGGGPSSSGGFYLFAVLLFLGYLREKENEGDDLDPRRRYNRIY</sequence>
<dbReference type="GO" id="GO:0009507">
    <property type="term" value="C:chloroplast"/>
    <property type="evidence" value="ECO:0007669"/>
    <property type="project" value="TreeGrafter"/>
</dbReference>
<dbReference type="InterPro" id="IPR040299">
    <property type="entry name" value="RF2K-like"/>
</dbReference>
<feature type="region of interest" description="Disordered" evidence="1">
    <location>
        <begin position="160"/>
        <end position="204"/>
    </location>
</feature>
<dbReference type="AlphaFoldDB" id="A0A843WNR7"/>
<dbReference type="Proteomes" id="UP000652761">
    <property type="component" value="Unassembled WGS sequence"/>
</dbReference>
<evidence type="ECO:0000313" key="2">
    <source>
        <dbReference type="EMBL" id="MQM11539.1"/>
    </source>
</evidence>
<evidence type="ECO:0000256" key="1">
    <source>
        <dbReference type="SAM" id="MobiDB-lite"/>
    </source>
</evidence>
<dbReference type="PANTHER" id="PTHR34938">
    <property type="entry name" value="PROTEIN FERTILITY RESTORER RF2, MITOCHONDRIAL"/>
    <property type="match status" value="1"/>
</dbReference>
<dbReference type="PANTHER" id="PTHR34938:SF1">
    <property type="entry name" value="PROTEIN FERTILITY RESTORER RF2, MITOCHONDRIAL"/>
    <property type="match status" value="1"/>
</dbReference>
<keyword evidence="3" id="KW-1185">Reference proteome</keyword>
<feature type="non-terminal residue" evidence="2">
    <location>
        <position position="1"/>
    </location>
</feature>
<dbReference type="GO" id="GO:0009658">
    <property type="term" value="P:chloroplast organization"/>
    <property type="evidence" value="ECO:0007669"/>
    <property type="project" value="TreeGrafter"/>
</dbReference>
<evidence type="ECO:0000313" key="3">
    <source>
        <dbReference type="Proteomes" id="UP000652761"/>
    </source>
</evidence>
<comment type="caution">
    <text evidence="2">The sequence shown here is derived from an EMBL/GenBank/DDBJ whole genome shotgun (WGS) entry which is preliminary data.</text>
</comment>